<evidence type="ECO:0000313" key="11">
    <source>
        <dbReference type="EMBL" id="EGV28266.1"/>
    </source>
</evidence>
<organism evidence="11 12">
    <name type="scientific">Thiorhodococcus drewsii AZ1</name>
    <dbReference type="NCBI Taxonomy" id="765913"/>
    <lineage>
        <taxon>Bacteria</taxon>
        <taxon>Pseudomonadati</taxon>
        <taxon>Pseudomonadota</taxon>
        <taxon>Gammaproteobacteria</taxon>
        <taxon>Chromatiales</taxon>
        <taxon>Chromatiaceae</taxon>
        <taxon>Thiorhodococcus</taxon>
    </lineage>
</organism>
<comment type="cofactor">
    <cofactor evidence="10">
        <name>[2Fe-2S] cluster</name>
        <dbReference type="ChEBI" id="CHEBI:190135"/>
    </cofactor>
    <text evidence="10">Binds 1 [2Fe-2S] cluster.</text>
</comment>
<feature type="binding site" evidence="10">
    <location>
        <position position="131"/>
    </location>
    <ligand>
        <name>[2Fe-2S] cluster</name>
        <dbReference type="ChEBI" id="CHEBI:190135"/>
    </ligand>
</feature>
<evidence type="ECO:0000256" key="5">
    <source>
        <dbReference type="ARBA" id="ARBA00023004"/>
    </source>
</evidence>
<protein>
    <recommendedName>
        <fullName evidence="2">NADH-quinone oxidoreductase subunit E</fullName>
    </recommendedName>
    <alternativeName>
        <fullName evidence="7">NADH dehydrogenase I subunit E</fullName>
    </alternativeName>
    <alternativeName>
        <fullName evidence="8">NDH-1 subunit E</fullName>
    </alternativeName>
</protein>
<accession>G2E6I2</accession>
<name>G2E6I2_9GAMM</name>
<evidence type="ECO:0000256" key="1">
    <source>
        <dbReference type="ARBA" id="ARBA00010643"/>
    </source>
</evidence>
<evidence type="ECO:0000256" key="7">
    <source>
        <dbReference type="ARBA" id="ARBA00031580"/>
    </source>
</evidence>
<dbReference type="GO" id="GO:0016491">
    <property type="term" value="F:oxidoreductase activity"/>
    <property type="evidence" value="ECO:0007669"/>
    <property type="project" value="InterPro"/>
</dbReference>
<dbReference type="PANTHER" id="PTHR43342:SF2">
    <property type="entry name" value="POTENTIAL NAD-REDUCING HYDROGENASE SUBUNIT"/>
    <property type="match status" value="1"/>
</dbReference>
<dbReference type="Proteomes" id="UP000004200">
    <property type="component" value="Unassembled WGS sequence"/>
</dbReference>
<dbReference type="EMBL" id="AFWT01000041">
    <property type="protein sequence ID" value="EGV28266.1"/>
    <property type="molecule type" value="Genomic_DNA"/>
</dbReference>
<evidence type="ECO:0000256" key="9">
    <source>
        <dbReference type="ARBA" id="ARBA00034078"/>
    </source>
</evidence>
<dbReference type="SUPFAM" id="SSF52833">
    <property type="entry name" value="Thioredoxin-like"/>
    <property type="match status" value="1"/>
</dbReference>
<dbReference type="InterPro" id="IPR002023">
    <property type="entry name" value="NuoE-like"/>
</dbReference>
<evidence type="ECO:0000256" key="6">
    <source>
        <dbReference type="ARBA" id="ARBA00023014"/>
    </source>
</evidence>
<dbReference type="InterPro" id="IPR028431">
    <property type="entry name" value="NADP_DH_HndA-like"/>
</dbReference>
<reference evidence="11 12" key="1">
    <citation type="submission" date="2011-06" db="EMBL/GenBank/DDBJ databases">
        <title>The draft genome of Thiorhodococcus drewsii AZ1.</title>
        <authorList>
            <consortium name="US DOE Joint Genome Institute (JGI-PGF)"/>
            <person name="Lucas S."/>
            <person name="Han J."/>
            <person name="Lapidus A."/>
            <person name="Cheng J.-F."/>
            <person name="Goodwin L."/>
            <person name="Pitluck S."/>
            <person name="Peters L."/>
            <person name="Land M.L."/>
            <person name="Hauser L."/>
            <person name="Vogl K."/>
            <person name="Liu Z."/>
            <person name="Imhoff J."/>
            <person name="Thiel V."/>
            <person name="Frigaard N.-U."/>
            <person name="Bryant D.A."/>
            <person name="Woyke T.J."/>
        </authorList>
    </citation>
    <scope>NUCLEOTIDE SEQUENCE [LARGE SCALE GENOMIC DNA]</scope>
    <source>
        <strain evidence="11 12">AZ1</strain>
    </source>
</reference>
<dbReference type="RefSeq" id="WP_007042608.1">
    <property type="nucleotide sequence ID" value="NZ_AFWT01000041.1"/>
</dbReference>
<dbReference type="GO" id="GO:0051537">
    <property type="term" value="F:2 iron, 2 sulfur cluster binding"/>
    <property type="evidence" value="ECO:0007669"/>
    <property type="project" value="UniProtKB-KW"/>
</dbReference>
<evidence type="ECO:0000256" key="2">
    <source>
        <dbReference type="ARBA" id="ARBA00019898"/>
    </source>
</evidence>
<dbReference type="InterPro" id="IPR042128">
    <property type="entry name" value="NuoE_dom"/>
</dbReference>
<dbReference type="eggNOG" id="COG1905">
    <property type="taxonomic scope" value="Bacteria"/>
</dbReference>
<feature type="binding site" evidence="10">
    <location>
        <position position="90"/>
    </location>
    <ligand>
        <name>[2Fe-2S] cluster</name>
        <dbReference type="ChEBI" id="CHEBI:190135"/>
    </ligand>
</feature>
<dbReference type="STRING" id="765913.ThidrDRAFT_3895"/>
<dbReference type="Gene3D" id="1.10.10.1590">
    <property type="entry name" value="NADH-quinone oxidoreductase subunit E"/>
    <property type="match status" value="1"/>
</dbReference>
<keyword evidence="3 10" id="KW-0001">2Fe-2S</keyword>
<keyword evidence="11" id="KW-0830">Ubiquinone</keyword>
<dbReference type="PANTHER" id="PTHR43342">
    <property type="entry name" value="NADH-QUINONE OXIDOREDUCTASE, E SUBUNIT"/>
    <property type="match status" value="1"/>
</dbReference>
<dbReference type="NCBIfam" id="NF005747">
    <property type="entry name" value="PRK07571.1"/>
    <property type="match status" value="1"/>
</dbReference>
<dbReference type="InterPro" id="IPR036249">
    <property type="entry name" value="Thioredoxin-like_sf"/>
</dbReference>
<dbReference type="PIRSF" id="PIRSF000216">
    <property type="entry name" value="NADH_DH_24kDa"/>
    <property type="match status" value="1"/>
</dbReference>
<comment type="caution">
    <text evidence="11">The sequence shown here is derived from an EMBL/GenBank/DDBJ whole genome shotgun (WGS) entry which is preliminary data.</text>
</comment>
<dbReference type="GO" id="GO:0046872">
    <property type="term" value="F:metal ion binding"/>
    <property type="evidence" value="ECO:0007669"/>
    <property type="project" value="UniProtKB-KW"/>
</dbReference>
<evidence type="ECO:0000256" key="10">
    <source>
        <dbReference type="PIRSR" id="PIRSR000216-1"/>
    </source>
</evidence>
<keyword evidence="4 10" id="KW-0479">Metal-binding</keyword>
<comment type="similarity">
    <text evidence="1">Belongs to the complex I 24 kDa subunit family.</text>
</comment>
<dbReference type="Pfam" id="PF01257">
    <property type="entry name" value="2Fe-2S_thioredx"/>
    <property type="match status" value="1"/>
</dbReference>
<keyword evidence="5 10" id="KW-0408">Iron</keyword>
<dbReference type="CDD" id="cd03064">
    <property type="entry name" value="TRX_Fd_NuoE"/>
    <property type="match status" value="1"/>
</dbReference>
<dbReference type="OrthoDB" id="9807941at2"/>
<dbReference type="Gene3D" id="3.40.30.10">
    <property type="entry name" value="Glutaredoxin"/>
    <property type="match status" value="1"/>
</dbReference>
<evidence type="ECO:0000256" key="8">
    <source>
        <dbReference type="ARBA" id="ARBA00032788"/>
    </source>
</evidence>
<dbReference type="PATRIC" id="fig|765913.3.peg.3960"/>
<keyword evidence="6 10" id="KW-0411">Iron-sulfur</keyword>
<proteinExistence type="inferred from homology"/>
<feature type="binding site" evidence="10">
    <location>
        <position position="95"/>
    </location>
    <ligand>
        <name>[2Fe-2S] cluster</name>
        <dbReference type="ChEBI" id="CHEBI:190135"/>
    </ligand>
</feature>
<keyword evidence="12" id="KW-1185">Reference proteome</keyword>
<sequence>MTLQQAKPPLPSADTRWKLINATMRRNGYAGHALIETLHSVQDAFGYLDETSLRFVAASLDLPLSKVFGVATFYHIFMLKPKGRHTCVVCTGTACYIKGAGELLDGIQAHFAIAPGETSEDDRLSVLTARCVGACGLAPAAVLDGDVLGKQTSDTLTAKLEELD</sequence>
<comment type="cofactor">
    <cofactor evidence="9">
        <name>[2Fe-2S] cluster</name>
        <dbReference type="ChEBI" id="CHEBI:190135"/>
    </cofactor>
</comment>
<dbReference type="AlphaFoldDB" id="G2E6I2"/>
<evidence type="ECO:0000256" key="3">
    <source>
        <dbReference type="ARBA" id="ARBA00022714"/>
    </source>
</evidence>
<feature type="binding site" evidence="10">
    <location>
        <position position="135"/>
    </location>
    <ligand>
        <name>[2Fe-2S] cluster</name>
        <dbReference type="ChEBI" id="CHEBI:190135"/>
    </ligand>
</feature>
<dbReference type="InterPro" id="IPR041921">
    <property type="entry name" value="NuoE_N"/>
</dbReference>
<evidence type="ECO:0000256" key="4">
    <source>
        <dbReference type="ARBA" id="ARBA00022723"/>
    </source>
</evidence>
<evidence type="ECO:0000313" key="12">
    <source>
        <dbReference type="Proteomes" id="UP000004200"/>
    </source>
</evidence>
<gene>
    <name evidence="11" type="ORF">ThidrDRAFT_3895</name>
</gene>